<dbReference type="EMBL" id="JAFNEN010000851">
    <property type="protein sequence ID" value="KAG8176708.1"/>
    <property type="molecule type" value="Genomic_DNA"/>
</dbReference>
<proteinExistence type="predicted"/>
<sequence>MRFILIVPFRQKRTKGKPAFFAKRVLLWNLMKTVPQNITLSGSKSDLGFHLRALNTCVSMETPFREQRPSLKEKIPSCATC</sequence>
<comment type="caution">
    <text evidence="1">The sequence shown here is derived from an EMBL/GenBank/DDBJ whole genome shotgun (WGS) entry which is preliminary data.</text>
</comment>
<dbReference type="AlphaFoldDB" id="A0AAV6TXY3"/>
<reference evidence="1 2" key="1">
    <citation type="journal article" date="2022" name="Nat. Ecol. Evol.">
        <title>A masculinizing supergene underlies an exaggerated male reproductive morph in a spider.</title>
        <authorList>
            <person name="Hendrickx F."/>
            <person name="De Corte Z."/>
            <person name="Sonet G."/>
            <person name="Van Belleghem S.M."/>
            <person name="Kostlbacher S."/>
            <person name="Vangestel C."/>
        </authorList>
    </citation>
    <scope>NUCLEOTIDE SEQUENCE [LARGE SCALE GENOMIC DNA]</scope>
    <source>
        <strain evidence="1">W744_W776</strain>
    </source>
</reference>
<evidence type="ECO:0000313" key="1">
    <source>
        <dbReference type="EMBL" id="KAG8176708.1"/>
    </source>
</evidence>
<protein>
    <submittedName>
        <fullName evidence="1">Uncharacterized protein</fullName>
    </submittedName>
</protein>
<dbReference type="Proteomes" id="UP000827092">
    <property type="component" value="Unassembled WGS sequence"/>
</dbReference>
<organism evidence="1 2">
    <name type="scientific">Oedothorax gibbosus</name>
    <dbReference type="NCBI Taxonomy" id="931172"/>
    <lineage>
        <taxon>Eukaryota</taxon>
        <taxon>Metazoa</taxon>
        <taxon>Ecdysozoa</taxon>
        <taxon>Arthropoda</taxon>
        <taxon>Chelicerata</taxon>
        <taxon>Arachnida</taxon>
        <taxon>Araneae</taxon>
        <taxon>Araneomorphae</taxon>
        <taxon>Entelegynae</taxon>
        <taxon>Araneoidea</taxon>
        <taxon>Linyphiidae</taxon>
        <taxon>Erigoninae</taxon>
        <taxon>Oedothorax</taxon>
    </lineage>
</organism>
<keyword evidence="2" id="KW-1185">Reference proteome</keyword>
<name>A0AAV6TXY3_9ARAC</name>
<accession>A0AAV6TXY3</accession>
<evidence type="ECO:0000313" key="2">
    <source>
        <dbReference type="Proteomes" id="UP000827092"/>
    </source>
</evidence>
<gene>
    <name evidence="1" type="ORF">JTE90_023260</name>
</gene>